<comment type="caution">
    <text evidence="1">The sequence shown here is derived from an EMBL/GenBank/DDBJ whole genome shotgun (WGS) entry which is preliminary data.</text>
</comment>
<evidence type="ECO:0000313" key="1">
    <source>
        <dbReference type="EMBL" id="GFO33662.1"/>
    </source>
</evidence>
<sequence length="92" mass="10426">MKSVSKQESWKPSPGFNFCLLRNAMTKLPCCRETSLPAITWFQGSGPVATFKRPARSPHEAETVQAYQGKTEDRKFVLQSGILELRHMDILD</sequence>
<name>A0AAV4CP46_9GAST</name>
<evidence type="ECO:0000313" key="2">
    <source>
        <dbReference type="Proteomes" id="UP000735302"/>
    </source>
</evidence>
<dbReference type="EMBL" id="BLXT01006818">
    <property type="protein sequence ID" value="GFO33662.1"/>
    <property type="molecule type" value="Genomic_DNA"/>
</dbReference>
<dbReference type="Proteomes" id="UP000735302">
    <property type="component" value="Unassembled WGS sequence"/>
</dbReference>
<dbReference type="AlphaFoldDB" id="A0AAV4CP46"/>
<organism evidence="1 2">
    <name type="scientific">Plakobranchus ocellatus</name>
    <dbReference type="NCBI Taxonomy" id="259542"/>
    <lineage>
        <taxon>Eukaryota</taxon>
        <taxon>Metazoa</taxon>
        <taxon>Spiralia</taxon>
        <taxon>Lophotrochozoa</taxon>
        <taxon>Mollusca</taxon>
        <taxon>Gastropoda</taxon>
        <taxon>Heterobranchia</taxon>
        <taxon>Euthyneura</taxon>
        <taxon>Panpulmonata</taxon>
        <taxon>Sacoglossa</taxon>
        <taxon>Placobranchoidea</taxon>
        <taxon>Plakobranchidae</taxon>
        <taxon>Plakobranchus</taxon>
    </lineage>
</organism>
<accession>A0AAV4CP46</accession>
<proteinExistence type="predicted"/>
<gene>
    <name evidence="1" type="ORF">PoB_006016700</name>
</gene>
<protein>
    <submittedName>
        <fullName evidence="1">Uncharacterized protein</fullName>
    </submittedName>
</protein>
<reference evidence="1 2" key="1">
    <citation type="journal article" date="2021" name="Elife">
        <title>Chloroplast acquisition without the gene transfer in kleptoplastic sea slugs, Plakobranchus ocellatus.</title>
        <authorList>
            <person name="Maeda T."/>
            <person name="Takahashi S."/>
            <person name="Yoshida T."/>
            <person name="Shimamura S."/>
            <person name="Takaki Y."/>
            <person name="Nagai Y."/>
            <person name="Toyoda A."/>
            <person name="Suzuki Y."/>
            <person name="Arimoto A."/>
            <person name="Ishii H."/>
            <person name="Satoh N."/>
            <person name="Nishiyama T."/>
            <person name="Hasebe M."/>
            <person name="Maruyama T."/>
            <person name="Minagawa J."/>
            <person name="Obokata J."/>
            <person name="Shigenobu S."/>
        </authorList>
    </citation>
    <scope>NUCLEOTIDE SEQUENCE [LARGE SCALE GENOMIC DNA]</scope>
</reference>
<keyword evidence="2" id="KW-1185">Reference proteome</keyword>